<evidence type="ECO:0000313" key="1">
    <source>
        <dbReference type="EMBL" id="MFC0350407.1"/>
    </source>
</evidence>
<protein>
    <recommendedName>
        <fullName evidence="3">Lipoprotein</fullName>
    </recommendedName>
</protein>
<reference evidence="1 2" key="1">
    <citation type="submission" date="2024-09" db="EMBL/GenBank/DDBJ databases">
        <authorList>
            <person name="Sun Q."/>
            <person name="Mori K."/>
        </authorList>
    </citation>
    <scope>NUCLEOTIDE SEQUENCE [LARGE SCALE GENOMIC DNA]</scope>
    <source>
        <strain evidence="1 2">CCM 8677</strain>
    </source>
</reference>
<dbReference type="Proteomes" id="UP001589844">
    <property type="component" value="Unassembled WGS sequence"/>
</dbReference>
<name>A0ABV6IF35_9BURK</name>
<accession>A0ABV6IF35</accession>
<evidence type="ECO:0000313" key="2">
    <source>
        <dbReference type="Proteomes" id="UP001589844"/>
    </source>
</evidence>
<evidence type="ECO:0008006" key="3">
    <source>
        <dbReference type="Google" id="ProtNLM"/>
    </source>
</evidence>
<gene>
    <name evidence="1" type="ORF">ACFFJH_11360</name>
</gene>
<sequence>MLYKTIKTGLVLTLGVSVFGCTSIPPNTPILIDKVSERIETRGEVVSKAFRTVLDESTFVKDDLQDARSKLQSIDKSKLSEKDQKALGEALTTLNRDYANLEKMKSWDTVPENTRKILQESANHLRFVKQMIAAELDKKALAQEIIDLIEKNKSKGEDK</sequence>
<dbReference type="PROSITE" id="PS51257">
    <property type="entry name" value="PROKAR_LIPOPROTEIN"/>
    <property type="match status" value="1"/>
</dbReference>
<organism evidence="1 2">
    <name type="scientific">Undibacterium danionis</name>
    <dbReference type="NCBI Taxonomy" id="1812100"/>
    <lineage>
        <taxon>Bacteria</taxon>
        <taxon>Pseudomonadati</taxon>
        <taxon>Pseudomonadota</taxon>
        <taxon>Betaproteobacteria</taxon>
        <taxon>Burkholderiales</taxon>
        <taxon>Oxalobacteraceae</taxon>
        <taxon>Undibacterium</taxon>
    </lineage>
</organism>
<dbReference type="EMBL" id="JBHLXJ010000013">
    <property type="protein sequence ID" value="MFC0350407.1"/>
    <property type="molecule type" value="Genomic_DNA"/>
</dbReference>
<comment type="caution">
    <text evidence="1">The sequence shown here is derived from an EMBL/GenBank/DDBJ whole genome shotgun (WGS) entry which is preliminary data.</text>
</comment>
<keyword evidence="2" id="KW-1185">Reference proteome</keyword>
<dbReference type="RefSeq" id="WP_390212678.1">
    <property type="nucleotide sequence ID" value="NZ_JBHLXJ010000013.1"/>
</dbReference>
<proteinExistence type="predicted"/>